<dbReference type="Pfam" id="PF03015">
    <property type="entry name" value="Sterile"/>
    <property type="match status" value="1"/>
</dbReference>
<keyword evidence="4" id="KW-0521">NADP</keyword>
<gene>
    <name evidence="7" type="ORF">NQ314_000330</name>
</gene>
<reference evidence="7" key="1">
    <citation type="journal article" date="2023" name="Insect Mol. Biol.">
        <title>Genome sequencing provides insights into the evolution of gene families encoding plant cell wall-degrading enzymes in longhorned beetles.</title>
        <authorList>
            <person name="Shin N.R."/>
            <person name="Okamura Y."/>
            <person name="Kirsch R."/>
            <person name="Pauchet Y."/>
        </authorList>
    </citation>
    <scope>NUCLEOTIDE SEQUENCE</scope>
    <source>
        <strain evidence="7">RBIC_L_NR</strain>
    </source>
</reference>
<evidence type="ECO:0000256" key="1">
    <source>
        <dbReference type="ARBA" id="ARBA00005928"/>
    </source>
</evidence>
<dbReference type="GO" id="GO:0102965">
    <property type="term" value="F:alcohol-forming long-chain fatty acyl-CoA reductase activity"/>
    <property type="evidence" value="ECO:0007669"/>
    <property type="project" value="UniProtKB-EC"/>
</dbReference>
<comment type="catalytic activity">
    <reaction evidence="4">
        <text>a long-chain fatty acyl-CoA + 2 NADPH + 2 H(+) = a long-chain primary fatty alcohol + 2 NADP(+) + CoA</text>
        <dbReference type="Rhea" id="RHEA:52716"/>
        <dbReference type="ChEBI" id="CHEBI:15378"/>
        <dbReference type="ChEBI" id="CHEBI:57287"/>
        <dbReference type="ChEBI" id="CHEBI:57783"/>
        <dbReference type="ChEBI" id="CHEBI:58349"/>
        <dbReference type="ChEBI" id="CHEBI:77396"/>
        <dbReference type="ChEBI" id="CHEBI:83139"/>
        <dbReference type="EC" id="1.2.1.84"/>
    </reaction>
</comment>
<dbReference type="Pfam" id="PF07993">
    <property type="entry name" value="NAD_binding_4"/>
    <property type="match status" value="2"/>
</dbReference>
<evidence type="ECO:0000259" key="6">
    <source>
        <dbReference type="Pfam" id="PF07993"/>
    </source>
</evidence>
<feature type="domain" description="Fatty acyl-CoA reductase C-terminal" evidence="5">
    <location>
        <begin position="289"/>
        <end position="360"/>
    </location>
</feature>
<evidence type="ECO:0000256" key="4">
    <source>
        <dbReference type="RuleBase" id="RU363097"/>
    </source>
</evidence>
<dbReference type="InterPro" id="IPR036291">
    <property type="entry name" value="NAD(P)-bd_dom_sf"/>
</dbReference>
<proteinExistence type="inferred from homology"/>
<organism evidence="7 8">
    <name type="scientific">Rhamnusium bicolor</name>
    <dbReference type="NCBI Taxonomy" id="1586634"/>
    <lineage>
        <taxon>Eukaryota</taxon>
        <taxon>Metazoa</taxon>
        <taxon>Ecdysozoa</taxon>
        <taxon>Arthropoda</taxon>
        <taxon>Hexapoda</taxon>
        <taxon>Insecta</taxon>
        <taxon>Pterygota</taxon>
        <taxon>Neoptera</taxon>
        <taxon>Endopterygota</taxon>
        <taxon>Coleoptera</taxon>
        <taxon>Polyphaga</taxon>
        <taxon>Cucujiformia</taxon>
        <taxon>Chrysomeloidea</taxon>
        <taxon>Cerambycidae</taxon>
        <taxon>Lepturinae</taxon>
        <taxon>Rhagiini</taxon>
        <taxon>Rhamnusium</taxon>
    </lineage>
</organism>
<dbReference type="GO" id="GO:0035336">
    <property type="term" value="P:long-chain fatty-acyl-CoA metabolic process"/>
    <property type="evidence" value="ECO:0007669"/>
    <property type="project" value="TreeGrafter"/>
</dbReference>
<dbReference type="CDD" id="cd05236">
    <property type="entry name" value="FAR-N_SDR_e"/>
    <property type="match status" value="1"/>
</dbReference>
<dbReference type="SUPFAM" id="SSF51735">
    <property type="entry name" value="NAD(P)-binding Rossmann-fold domains"/>
    <property type="match status" value="1"/>
</dbReference>
<dbReference type="Gene3D" id="3.40.50.720">
    <property type="entry name" value="NAD(P)-binding Rossmann-like Domain"/>
    <property type="match status" value="1"/>
</dbReference>
<comment type="similarity">
    <text evidence="1 4">Belongs to the fatty acyl-CoA reductase family.</text>
</comment>
<dbReference type="EC" id="1.2.1.84" evidence="4"/>
<dbReference type="InterPro" id="IPR033640">
    <property type="entry name" value="FAR_C"/>
</dbReference>
<comment type="function">
    <text evidence="4">Catalyzes the reduction of fatty acyl-CoA to fatty alcohols.</text>
</comment>
<dbReference type="EMBL" id="JANEYF010000117">
    <property type="protein sequence ID" value="KAJ8972104.1"/>
    <property type="molecule type" value="Genomic_DNA"/>
</dbReference>
<dbReference type="InterPro" id="IPR013120">
    <property type="entry name" value="FAR_NAD-bd"/>
</dbReference>
<evidence type="ECO:0000259" key="5">
    <source>
        <dbReference type="Pfam" id="PF03015"/>
    </source>
</evidence>
<comment type="caution">
    <text evidence="7">The sequence shown here is derived from an EMBL/GenBank/DDBJ whole genome shotgun (WGS) entry which is preliminary data.</text>
</comment>
<feature type="non-terminal residue" evidence="7">
    <location>
        <position position="1"/>
    </location>
</feature>
<evidence type="ECO:0000313" key="7">
    <source>
        <dbReference type="EMBL" id="KAJ8972104.1"/>
    </source>
</evidence>
<evidence type="ECO:0000313" key="8">
    <source>
        <dbReference type="Proteomes" id="UP001162156"/>
    </source>
</evidence>
<name>A0AAV8ZV24_9CUCU</name>
<dbReference type="GO" id="GO:0005777">
    <property type="term" value="C:peroxisome"/>
    <property type="evidence" value="ECO:0007669"/>
    <property type="project" value="TreeGrafter"/>
</dbReference>
<evidence type="ECO:0000256" key="2">
    <source>
        <dbReference type="ARBA" id="ARBA00022516"/>
    </source>
</evidence>
<dbReference type="Proteomes" id="UP001162156">
    <property type="component" value="Unassembled WGS sequence"/>
</dbReference>
<dbReference type="PANTHER" id="PTHR11011:SF118">
    <property type="entry name" value="FATTY ACYL-COA REDUCTASE"/>
    <property type="match status" value="1"/>
</dbReference>
<dbReference type="CDD" id="cd09071">
    <property type="entry name" value="FAR_C"/>
    <property type="match status" value="1"/>
</dbReference>
<dbReference type="GO" id="GO:0080019">
    <property type="term" value="F:alcohol-forming very long-chain fatty acyl-CoA reductase activity"/>
    <property type="evidence" value="ECO:0007669"/>
    <property type="project" value="InterPro"/>
</dbReference>
<protein>
    <recommendedName>
        <fullName evidence="4">Fatty acyl-CoA reductase</fullName>
        <ecNumber evidence="4">1.2.1.84</ecNumber>
    </recommendedName>
</protein>
<dbReference type="PANTHER" id="PTHR11011">
    <property type="entry name" value="MALE STERILITY PROTEIN 2-RELATED"/>
    <property type="match status" value="1"/>
</dbReference>
<evidence type="ECO:0000256" key="3">
    <source>
        <dbReference type="ARBA" id="ARBA00023098"/>
    </source>
</evidence>
<keyword evidence="2 4" id="KW-0444">Lipid biosynthesis</keyword>
<dbReference type="AlphaFoldDB" id="A0AAV8ZV24"/>
<accession>A0AAV8ZV24</accession>
<feature type="domain" description="Thioester reductase (TE)" evidence="6">
    <location>
        <begin position="158"/>
        <end position="256"/>
    </location>
</feature>
<sequence length="390" mass="44788">LILAFTKEDMEHSVISEWYAGQHIFITGATGFMGKILVEKILRSCPKVAKVYVLIRTKKGKDARYRLEDFLNCAIFDKIRGQLNSEETFKKLHCISGDVSQKNCNLSEEDETLLKNTVTVVFHLAANVRFDQYLKEAVLLNIGGTLNILDLASKWIDNDILQTFTPKLLGKSPNTYAYTKCLTEQLVSEYSERLPIVITRPSIVTSVYNEPIPGWIDNLNGPIGIMIGAGKGLIRTMLLNEELNADIVPVDISINSLLIIAWKIGTEARKTEAEMYVSTSDETLLIFSLVRIQKRIQKGLTMLQYYTTRPWYFRNEKLKDVYNNLNKSDRTIFYTNQEEINYEEYLLNGILGARKYCVHEELDTLPRARKLLKRSVFLGLFFSYLIIFIY</sequence>
<keyword evidence="8" id="KW-1185">Reference proteome</keyword>
<keyword evidence="3 4" id="KW-0443">Lipid metabolism</keyword>
<keyword evidence="4" id="KW-0560">Oxidoreductase</keyword>
<feature type="domain" description="Thioester reductase (TE)" evidence="6">
    <location>
        <begin position="26"/>
        <end position="155"/>
    </location>
</feature>
<dbReference type="InterPro" id="IPR026055">
    <property type="entry name" value="FAR"/>
</dbReference>